<gene>
    <name evidence="2" type="ORF">E4U60_007400</name>
</gene>
<evidence type="ECO:0000256" key="1">
    <source>
        <dbReference type="SAM" id="SignalP"/>
    </source>
</evidence>
<dbReference type="OrthoDB" id="4952085at2759"/>
<reference evidence="2 3" key="1">
    <citation type="journal article" date="2020" name="bioRxiv">
        <title>Whole genome comparisons of ergot fungi reveals the divergence and evolution of species within the genus Claviceps are the result of varying mechanisms driving genome evolution and host range expansion.</title>
        <authorList>
            <person name="Wyka S.A."/>
            <person name="Mondo S.J."/>
            <person name="Liu M."/>
            <person name="Dettman J."/>
            <person name="Nalam V."/>
            <person name="Broders K.D."/>
        </authorList>
    </citation>
    <scope>NUCLEOTIDE SEQUENCE [LARGE SCALE GENOMIC DNA]</scope>
    <source>
        <strain evidence="2 3">CCC 1485</strain>
    </source>
</reference>
<dbReference type="AlphaFoldDB" id="A0A9P7M4N4"/>
<organism evidence="2 3">
    <name type="scientific">Claviceps pazoutovae</name>
    <dbReference type="NCBI Taxonomy" id="1649127"/>
    <lineage>
        <taxon>Eukaryota</taxon>
        <taxon>Fungi</taxon>
        <taxon>Dikarya</taxon>
        <taxon>Ascomycota</taxon>
        <taxon>Pezizomycotina</taxon>
        <taxon>Sordariomycetes</taxon>
        <taxon>Hypocreomycetidae</taxon>
        <taxon>Hypocreales</taxon>
        <taxon>Clavicipitaceae</taxon>
        <taxon>Claviceps</taxon>
    </lineage>
</organism>
<feature type="chain" id="PRO_5040135752" evidence="1">
    <location>
        <begin position="23"/>
        <end position="68"/>
    </location>
</feature>
<name>A0A9P7M4N4_9HYPO</name>
<feature type="non-terminal residue" evidence="2">
    <location>
        <position position="68"/>
    </location>
</feature>
<protein>
    <submittedName>
        <fullName evidence="2">Uncharacterized protein</fullName>
    </submittedName>
</protein>
<comment type="caution">
    <text evidence="2">The sequence shown here is derived from an EMBL/GenBank/DDBJ whole genome shotgun (WGS) entry which is preliminary data.</text>
</comment>
<proteinExistence type="predicted"/>
<keyword evidence="1" id="KW-0732">Signal</keyword>
<accession>A0A9P7M4N4</accession>
<feature type="signal peptide" evidence="1">
    <location>
        <begin position="1"/>
        <end position="22"/>
    </location>
</feature>
<sequence>MKFSSVLGTFALSTLEAYRAYASPVDVMSPEARTLPPNSYCCLHLPNGNTVGLPRTSTDTAMFDMGKQ</sequence>
<evidence type="ECO:0000313" key="3">
    <source>
        <dbReference type="Proteomes" id="UP000706124"/>
    </source>
</evidence>
<dbReference type="EMBL" id="SRPO01000828">
    <property type="protein sequence ID" value="KAG5929502.1"/>
    <property type="molecule type" value="Genomic_DNA"/>
</dbReference>
<dbReference type="Proteomes" id="UP000706124">
    <property type="component" value="Unassembled WGS sequence"/>
</dbReference>
<keyword evidence="3" id="KW-1185">Reference proteome</keyword>
<evidence type="ECO:0000313" key="2">
    <source>
        <dbReference type="EMBL" id="KAG5929502.1"/>
    </source>
</evidence>